<comment type="subcellular location">
    <subcellularLocation>
        <location evidence="2">Cell membrane</location>
        <topology evidence="2">Multi-pass membrane protein</topology>
    </subcellularLocation>
</comment>
<evidence type="ECO:0000256" key="3">
    <source>
        <dbReference type="ARBA" id="ARBA00007931"/>
    </source>
</evidence>
<feature type="transmembrane region" description="Helical" evidence="13">
    <location>
        <begin position="57"/>
        <end position="77"/>
    </location>
</feature>
<keyword evidence="12 13" id="KW-0472">Membrane</keyword>
<evidence type="ECO:0000256" key="7">
    <source>
        <dbReference type="ARBA" id="ARBA00022723"/>
    </source>
</evidence>
<dbReference type="GO" id="GO:0046872">
    <property type="term" value="F:metal ion binding"/>
    <property type="evidence" value="ECO:0007669"/>
    <property type="project" value="UniProtKB-KW"/>
</dbReference>
<dbReference type="PANTHER" id="PTHR35864:SF1">
    <property type="entry name" value="ZINC METALLOPROTEASE YWHC-RELATED"/>
    <property type="match status" value="1"/>
</dbReference>
<accession>A0A1I1ZX43</accession>
<evidence type="ECO:0000256" key="2">
    <source>
        <dbReference type="ARBA" id="ARBA00004651"/>
    </source>
</evidence>
<keyword evidence="8" id="KW-0378">Hydrolase</keyword>
<name>A0A1I1ZX43_9BACL</name>
<sequence>MNMDGWFAYPTAELPFAVLVLIIAFTVHEFAHAYTAYKFGDNTAYDAGRVTLNPRVHLDVLGMILILLAGFGWAKPVPVNQNRFKHPRLMGVIVTAAGPLSNFVLGLLGIILYYVSIKTGLYHMGSVGVQDALQVFFSYFISLNFLLFIFNLIPLPPLDGYRIIQNVVPLKVGYKMEQNMQWGIIIFLLLLFIPPLRAVTISPILNFSQELAAYFMGLLGGLFI</sequence>
<dbReference type="PANTHER" id="PTHR35864">
    <property type="entry name" value="ZINC METALLOPROTEASE MJ0611-RELATED"/>
    <property type="match status" value="1"/>
</dbReference>
<dbReference type="GO" id="GO:0008237">
    <property type="term" value="F:metallopeptidase activity"/>
    <property type="evidence" value="ECO:0007669"/>
    <property type="project" value="UniProtKB-KW"/>
</dbReference>
<evidence type="ECO:0000256" key="4">
    <source>
        <dbReference type="ARBA" id="ARBA00022475"/>
    </source>
</evidence>
<feature type="domain" description="Peptidase M50" evidence="14">
    <location>
        <begin position="130"/>
        <end position="188"/>
    </location>
</feature>
<evidence type="ECO:0000313" key="16">
    <source>
        <dbReference type="Proteomes" id="UP000183410"/>
    </source>
</evidence>
<comment type="cofactor">
    <cofactor evidence="1">
        <name>Zn(2+)</name>
        <dbReference type="ChEBI" id="CHEBI:29105"/>
    </cofactor>
</comment>
<proteinExistence type="inferred from homology"/>
<evidence type="ECO:0000256" key="9">
    <source>
        <dbReference type="ARBA" id="ARBA00022833"/>
    </source>
</evidence>
<dbReference type="Pfam" id="PF02163">
    <property type="entry name" value="Peptidase_M50"/>
    <property type="match status" value="1"/>
</dbReference>
<evidence type="ECO:0000256" key="5">
    <source>
        <dbReference type="ARBA" id="ARBA00022670"/>
    </source>
</evidence>
<protein>
    <submittedName>
        <fullName evidence="15">Zn-dependent protease (Includes SpoIVFB)</fullName>
    </submittedName>
</protein>
<evidence type="ECO:0000256" key="11">
    <source>
        <dbReference type="ARBA" id="ARBA00023049"/>
    </source>
</evidence>
<evidence type="ECO:0000259" key="14">
    <source>
        <dbReference type="Pfam" id="PF02163"/>
    </source>
</evidence>
<dbReference type="Proteomes" id="UP000183410">
    <property type="component" value="Unassembled WGS sequence"/>
</dbReference>
<keyword evidence="4" id="KW-1003">Cell membrane</keyword>
<dbReference type="GO" id="GO:0006508">
    <property type="term" value="P:proteolysis"/>
    <property type="evidence" value="ECO:0007669"/>
    <property type="project" value="UniProtKB-KW"/>
</dbReference>
<gene>
    <name evidence="15" type="ORF">SAMN04487969_102141</name>
</gene>
<keyword evidence="7" id="KW-0479">Metal-binding</keyword>
<feature type="transmembrane region" description="Helical" evidence="13">
    <location>
        <begin position="136"/>
        <end position="158"/>
    </location>
</feature>
<evidence type="ECO:0000256" key="8">
    <source>
        <dbReference type="ARBA" id="ARBA00022801"/>
    </source>
</evidence>
<dbReference type="GO" id="GO:0005886">
    <property type="term" value="C:plasma membrane"/>
    <property type="evidence" value="ECO:0007669"/>
    <property type="project" value="UniProtKB-SubCell"/>
</dbReference>
<organism evidence="15 16">
    <name type="scientific">Paenibacillus algorifonticola</name>
    <dbReference type="NCBI Taxonomy" id="684063"/>
    <lineage>
        <taxon>Bacteria</taxon>
        <taxon>Bacillati</taxon>
        <taxon>Bacillota</taxon>
        <taxon>Bacilli</taxon>
        <taxon>Bacillales</taxon>
        <taxon>Paenibacillaceae</taxon>
        <taxon>Paenibacillus</taxon>
    </lineage>
</organism>
<keyword evidence="16" id="KW-1185">Reference proteome</keyword>
<comment type="similarity">
    <text evidence="3">Belongs to the peptidase M50B family.</text>
</comment>
<evidence type="ECO:0000256" key="1">
    <source>
        <dbReference type="ARBA" id="ARBA00001947"/>
    </source>
</evidence>
<keyword evidence="6 13" id="KW-0812">Transmembrane</keyword>
<keyword evidence="5 15" id="KW-0645">Protease</keyword>
<evidence type="ECO:0000256" key="10">
    <source>
        <dbReference type="ARBA" id="ARBA00022989"/>
    </source>
</evidence>
<keyword evidence="11" id="KW-0482">Metalloprotease</keyword>
<keyword evidence="10 13" id="KW-1133">Transmembrane helix</keyword>
<dbReference type="AlphaFoldDB" id="A0A1I1ZX43"/>
<dbReference type="CDD" id="cd06158">
    <property type="entry name" value="S2P-M50_like_1"/>
    <property type="match status" value="1"/>
</dbReference>
<feature type="transmembrane region" description="Helical" evidence="13">
    <location>
        <begin position="89"/>
        <end position="116"/>
    </location>
</feature>
<evidence type="ECO:0000256" key="12">
    <source>
        <dbReference type="ARBA" id="ARBA00023136"/>
    </source>
</evidence>
<evidence type="ECO:0000313" key="15">
    <source>
        <dbReference type="EMBL" id="SFE36261.1"/>
    </source>
</evidence>
<dbReference type="InterPro" id="IPR052348">
    <property type="entry name" value="Metallopeptidase_M50B"/>
</dbReference>
<feature type="transmembrane region" description="Helical" evidence="13">
    <location>
        <begin position="179"/>
        <end position="198"/>
    </location>
</feature>
<dbReference type="EMBL" id="FONN01000002">
    <property type="protein sequence ID" value="SFE36261.1"/>
    <property type="molecule type" value="Genomic_DNA"/>
</dbReference>
<dbReference type="InterPro" id="IPR008915">
    <property type="entry name" value="Peptidase_M50"/>
</dbReference>
<keyword evidence="9" id="KW-0862">Zinc</keyword>
<reference evidence="16" key="1">
    <citation type="submission" date="2016-10" db="EMBL/GenBank/DDBJ databases">
        <authorList>
            <person name="Varghese N."/>
            <person name="Submissions S."/>
        </authorList>
    </citation>
    <scope>NUCLEOTIDE SEQUENCE [LARGE SCALE GENOMIC DNA]</scope>
    <source>
        <strain evidence="16">CGMCC 1.10223</strain>
    </source>
</reference>
<evidence type="ECO:0000256" key="13">
    <source>
        <dbReference type="SAM" id="Phobius"/>
    </source>
</evidence>
<dbReference type="InterPro" id="IPR044537">
    <property type="entry name" value="Rip2-like"/>
</dbReference>
<evidence type="ECO:0000256" key="6">
    <source>
        <dbReference type="ARBA" id="ARBA00022692"/>
    </source>
</evidence>